<feature type="chain" id="PRO_5037849922" description="Outer membrane protein beta-barrel domain-containing protein" evidence="1">
    <location>
        <begin position="21"/>
        <end position="164"/>
    </location>
</feature>
<dbReference type="Proteomes" id="UP000771736">
    <property type="component" value="Unassembled WGS sequence"/>
</dbReference>
<protein>
    <recommendedName>
        <fullName evidence="4">Outer membrane protein beta-barrel domain-containing protein</fullName>
    </recommendedName>
</protein>
<reference evidence="2" key="1">
    <citation type="submission" date="2020-04" db="EMBL/GenBank/DDBJ databases">
        <title>Deep metagenomics examines the oral microbiome during advanced dental caries in children, revealing novel taxa and co-occurrences with host molecules.</title>
        <authorList>
            <person name="Baker J.L."/>
            <person name="Morton J.T."/>
            <person name="Dinis M."/>
            <person name="Alvarez R."/>
            <person name="Tran N.C."/>
            <person name="Knight R."/>
            <person name="Edlund A."/>
        </authorList>
    </citation>
    <scope>NUCLEOTIDE SEQUENCE</scope>
    <source>
        <strain evidence="2">JCVI_44_bin.5</strain>
    </source>
</reference>
<dbReference type="RefSeq" id="WP_025001364.1">
    <property type="nucleotide sequence ID" value="NZ_CAJPLR010000112.1"/>
</dbReference>
<dbReference type="InterPro" id="IPR036709">
    <property type="entry name" value="Autotransporte_beta_dom_sf"/>
</dbReference>
<proteinExistence type="predicted"/>
<comment type="caution">
    <text evidence="2">The sequence shown here is derived from an EMBL/GenBank/DDBJ whole genome shotgun (WGS) entry which is preliminary data.</text>
</comment>
<name>A0A930MYE4_9BACT</name>
<gene>
    <name evidence="2" type="ORF">HXN26_08475</name>
</gene>
<organism evidence="2 3">
    <name type="scientific">Prevotella aurantiaca</name>
    <dbReference type="NCBI Taxonomy" id="596085"/>
    <lineage>
        <taxon>Bacteria</taxon>
        <taxon>Pseudomonadati</taxon>
        <taxon>Bacteroidota</taxon>
        <taxon>Bacteroidia</taxon>
        <taxon>Bacteroidales</taxon>
        <taxon>Prevotellaceae</taxon>
        <taxon>Prevotella</taxon>
    </lineage>
</organism>
<dbReference type="SUPFAM" id="SSF103515">
    <property type="entry name" value="Autotransporter"/>
    <property type="match status" value="1"/>
</dbReference>
<feature type="signal peptide" evidence="1">
    <location>
        <begin position="1"/>
        <end position="20"/>
    </location>
</feature>
<evidence type="ECO:0008006" key="4">
    <source>
        <dbReference type="Google" id="ProtNLM"/>
    </source>
</evidence>
<accession>A0A930MYE4</accession>
<dbReference type="AlphaFoldDB" id="A0A930MYE4"/>
<evidence type="ECO:0000256" key="1">
    <source>
        <dbReference type="SAM" id="SignalP"/>
    </source>
</evidence>
<keyword evidence="1" id="KW-0732">Signal</keyword>
<sequence>MMKKLSLLLLGLTLSLGIHAQFQEGKGYIGASLTGLDLHYNSRNKFNIGLEAKLGYLAWDNTMLLATISAEHNGSETVADHFMLGVGGRYYISQNGLYLGVGCKFLHANRSYNDLLVGTEVGYAFFINRSVTIEPALYYDHSFKDTSYSTVGLKIGLGIYLFDD</sequence>
<evidence type="ECO:0000313" key="2">
    <source>
        <dbReference type="EMBL" id="MBF1384864.1"/>
    </source>
</evidence>
<evidence type="ECO:0000313" key="3">
    <source>
        <dbReference type="Proteomes" id="UP000771736"/>
    </source>
</evidence>
<dbReference type="EMBL" id="JABZSJ010000049">
    <property type="protein sequence ID" value="MBF1384864.1"/>
    <property type="molecule type" value="Genomic_DNA"/>
</dbReference>